<gene>
    <name evidence="1" type="ORF">H0G86_004333</name>
</gene>
<reference evidence="1 2" key="1">
    <citation type="journal article" date="2021" name="BMC Genomics">
        <title>Telomere-to-telomere genome assembly of asparaginase-producing Trichoderma simmonsii.</title>
        <authorList>
            <person name="Chung D."/>
            <person name="Kwon Y.M."/>
            <person name="Yang Y."/>
        </authorList>
    </citation>
    <scope>NUCLEOTIDE SEQUENCE [LARGE SCALE GENOMIC DNA]</scope>
    <source>
        <strain evidence="1 2">GH-Sj1</strain>
    </source>
</reference>
<evidence type="ECO:0000313" key="1">
    <source>
        <dbReference type="EMBL" id="QYS97098.1"/>
    </source>
</evidence>
<sequence>MSMIGVALGNPNMSDSDIFREVNEMIPDASIIKATKDVIKDEIIKLCPQRMKSMIYLLVKLKVISPGKDMNQIVQEFFDGLLNETPNEEVTNEANNEVANEITNEEAIDGQGVTSNAKVLLKICKVIAKLDAKIDNLTEYHKTGKWPDN</sequence>
<dbReference type="Proteomes" id="UP000826661">
    <property type="component" value="Chromosome II"/>
</dbReference>
<evidence type="ECO:0000313" key="2">
    <source>
        <dbReference type="Proteomes" id="UP000826661"/>
    </source>
</evidence>
<dbReference type="EMBL" id="CP075865">
    <property type="protein sequence ID" value="QYS97098.1"/>
    <property type="molecule type" value="Genomic_DNA"/>
</dbReference>
<organism evidence="1 2">
    <name type="scientific">Trichoderma simmonsii</name>
    <dbReference type="NCBI Taxonomy" id="1491479"/>
    <lineage>
        <taxon>Eukaryota</taxon>
        <taxon>Fungi</taxon>
        <taxon>Dikarya</taxon>
        <taxon>Ascomycota</taxon>
        <taxon>Pezizomycotina</taxon>
        <taxon>Sordariomycetes</taxon>
        <taxon>Hypocreomycetidae</taxon>
        <taxon>Hypocreales</taxon>
        <taxon>Hypocreaceae</taxon>
        <taxon>Trichoderma</taxon>
    </lineage>
</organism>
<dbReference type="AlphaFoldDB" id="A0A8G0PHU2"/>
<proteinExistence type="predicted"/>
<name>A0A8G0PHU2_9HYPO</name>
<keyword evidence="2" id="KW-1185">Reference proteome</keyword>
<accession>A0A8G0PHU2</accession>
<protein>
    <submittedName>
        <fullName evidence="1">Uncharacterized protein</fullName>
    </submittedName>
</protein>